<accession>A0A1R3HQ23</accession>
<feature type="repeat" description="PPR" evidence="3">
    <location>
        <begin position="312"/>
        <end position="346"/>
    </location>
</feature>
<evidence type="ECO:0008006" key="6">
    <source>
        <dbReference type="Google" id="ProtNLM"/>
    </source>
</evidence>
<dbReference type="PROSITE" id="PS51375">
    <property type="entry name" value="PPR"/>
    <property type="match status" value="4"/>
</dbReference>
<dbReference type="STRING" id="93759.A0A1R3HQ23"/>
<reference evidence="5" key="1">
    <citation type="submission" date="2013-09" db="EMBL/GenBank/DDBJ databases">
        <title>Corchorus olitorius genome sequencing.</title>
        <authorList>
            <person name="Alam M."/>
            <person name="Haque M.S."/>
            <person name="Islam M.S."/>
            <person name="Emdad E.M."/>
            <person name="Islam M.M."/>
            <person name="Ahmed B."/>
            <person name="Halim A."/>
            <person name="Hossen Q.M.M."/>
            <person name="Hossain M.Z."/>
            <person name="Ahmed R."/>
            <person name="Khan M.M."/>
            <person name="Islam R."/>
            <person name="Rashid M.M."/>
            <person name="Khan S.A."/>
            <person name="Rahman M.S."/>
            <person name="Alam M."/>
            <person name="Yahiya A.S."/>
            <person name="Khan M.S."/>
            <person name="Azam M.S."/>
            <person name="Haque T."/>
            <person name="Lashkar M.Z.H."/>
            <person name="Akhand A.I."/>
            <person name="Morshed G."/>
            <person name="Roy S."/>
            <person name="Uddin K.S."/>
            <person name="Rabeya T."/>
            <person name="Hossain A.S."/>
            <person name="Chowdhury A."/>
            <person name="Snigdha A.R."/>
            <person name="Mortoza M.S."/>
            <person name="Matin S.A."/>
            <person name="Hoque S.M.E."/>
            <person name="Islam M.K."/>
            <person name="Roy D.K."/>
            <person name="Haider R."/>
            <person name="Moosa M.M."/>
            <person name="Elias S.M."/>
            <person name="Hasan A.M."/>
            <person name="Jahan S."/>
            <person name="Shafiuddin M."/>
            <person name="Mahmood N."/>
            <person name="Shommy N.S."/>
        </authorList>
    </citation>
    <scope>NUCLEOTIDE SEQUENCE [LARGE SCALE GENOMIC DNA]</scope>
    <source>
        <strain evidence="5">cv. O-4</strain>
    </source>
</reference>
<dbReference type="GO" id="GO:0007005">
    <property type="term" value="P:mitochondrion organization"/>
    <property type="evidence" value="ECO:0007669"/>
    <property type="project" value="TreeGrafter"/>
</dbReference>
<sequence length="395" mass="44556">MASIFKNPKLAIPRSFFSTQTQKPTPPFPSFKAAKSAIIAERDPEKLAEIFEQCSQLPTFTRHRPIYLLSIRKLARANRLDLVDRLLQAQKLHSQNAAALKSEGFWIRLIMLYSNAGMVPQALQTLDDLSQKRYSNVSEKSLSAILTVYLNNGMFEQMHDCFKTMPGKLGVKPTVASYNLILKAFVKENKIESAREWVEKMAVTPNIDTYNILLGAYLNNGDYNGFDGVLKEVMKKGLEGNVTTYNLRISRLCKSKECARAKKLLDELASKGLKPNAAIYNTIIDGFCRIGDLESARKVLDKMSNDGYVLPCSFTYFTLIRSMVKEGEFDSALEMSTEIIKRKWVPPFEAMEGLVKGLVERSRSEEAKQVVEKMKKRLKGEALDSWGKIEAALPL</sequence>
<feature type="repeat" description="PPR" evidence="3">
    <location>
        <begin position="206"/>
        <end position="240"/>
    </location>
</feature>
<dbReference type="GO" id="GO:0005739">
    <property type="term" value="C:mitochondrion"/>
    <property type="evidence" value="ECO:0007669"/>
    <property type="project" value="TreeGrafter"/>
</dbReference>
<evidence type="ECO:0000256" key="2">
    <source>
        <dbReference type="ARBA" id="ARBA00022737"/>
    </source>
</evidence>
<keyword evidence="2" id="KW-0677">Repeat</keyword>
<feature type="repeat" description="PPR" evidence="3">
    <location>
        <begin position="241"/>
        <end position="275"/>
    </location>
</feature>
<dbReference type="EMBL" id="AWUE01019654">
    <property type="protein sequence ID" value="OMO72382.1"/>
    <property type="molecule type" value="Genomic_DNA"/>
</dbReference>
<evidence type="ECO:0000256" key="1">
    <source>
        <dbReference type="ARBA" id="ARBA00007626"/>
    </source>
</evidence>
<dbReference type="Pfam" id="PF12854">
    <property type="entry name" value="PPR_1"/>
    <property type="match status" value="1"/>
</dbReference>
<proteinExistence type="inferred from homology"/>
<dbReference type="InterPro" id="IPR002885">
    <property type="entry name" value="PPR_rpt"/>
</dbReference>
<feature type="repeat" description="PPR" evidence="3">
    <location>
        <begin position="276"/>
        <end position="310"/>
    </location>
</feature>
<evidence type="ECO:0000256" key="3">
    <source>
        <dbReference type="PROSITE-ProRule" id="PRU00708"/>
    </source>
</evidence>
<comment type="caution">
    <text evidence="4">The sequence shown here is derived from an EMBL/GenBank/DDBJ whole genome shotgun (WGS) entry which is preliminary data.</text>
</comment>
<dbReference type="InterPro" id="IPR051114">
    <property type="entry name" value="Mito_RNA_Proc_CCM1"/>
</dbReference>
<dbReference type="Pfam" id="PF13041">
    <property type="entry name" value="PPR_2"/>
    <property type="match status" value="1"/>
</dbReference>
<dbReference type="PANTHER" id="PTHR47934">
    <property type="entry name" value="PENTATRICOPEPTIDE REPEAT-CONTAINING PROTEIN PET309, MITOCHONDRIAL"/>
    <property type="match status" value="1"/>
</dbReference>
<keyword evidence="5" id="KW-1185">Reference proteome</keyword>
<dbReference type="AlphaFoldDB" id="A0A1R3HQ23"/>
<evidence type="ECO:0000313" key="4">
    <source>
        <dbReference type="EMBL" id="OMO72382.1"/>
    </source>
</evidence>
<dbReference type="InterPro" id="IPR011990">
    <property type="entry name" value="TPR-like_helical_dom_sf"/>
</dbReference>
<comment type="similarity">
    <text evidence="1">Belongs to the PPR family. P subfamily.</text>
</comment>
<organism evidence="4 5">
    <name type="scientific">Corchorus olitorius</name>
    <dbReference type="NCBI Taxonomy" id="93759"/>
    <lineage>
        <taxon>Eukaryota</taxon>
        <taxon>Viridiplantae</taxon>
        <taxon>Streptophyta</taxon>
        <taxon>Embryophyta</taxon>
        <taxon>Tracheophyta</taxon>
        <taxon>Spermatophyta</taxon>
        <taxon>Magnoliopsida</taxon>
        <taxon>eudicotyledons</taxon>
        <taxon>Gunneridae</taxon>
        <taxon>Pentapetalae</taxon>
        <taxon>rosids</taxon>
        <taxon>malvids</taxon>
        <taxon>Malvales</taxon>
        <taxon>Malvaceae</taxon>
        <taxon>Grewioideae</taxon>
        <taxon>Apeibeae</taxon>
        <taxon>Corchorus</taxon>
    </lineage>
</organism>
<dbReference type="SUPFAM" id="SSF81901">
    <property type="entry name" value="HCP-like"/>
    <property type="match status" value="1"/>
</dbReference>
<protein>
    <recommendedName>
        <fullName evidence="6">Pentacotripeptide-repeat region of PRORP domain-containing protein</fullName>
    </recommendedName>
</protein>
<evidence type="ECO:0000313" key="5">
    <source>
        <dbReference type="Proteomes" id="UP000187203"/>
    </source>
</evidence>
<dbReference type="PANTHER" id="PTHR47934:SF24">
    <property type="entry name" value="PENTACOTRIPEPTIDE-REPEAT REGION OF PRORP DOMAIN-CONTAINING PROTEIN"/>
    <property type="match status" value="1"/>
</dbReference>
<dbReference type="GO" id="GO:0006396">
    <property type="term" value="P:RNA processing"/>
    <property type="evidence" value="ECO:0007669"/>
    <property type="project" value="TreeGrafter"/>
</dbReference>
<dbReference type="Gene3D" id="1.25.40.10">
    <property type="entry name" value="Tetratricopeptide repeat domain"/>
    <property type="match status" value="2"/>
</dbReference>
<dbReference type="GO" id="GO:0003729">
    <property type="term" value="F:mRNA binding"/>
    <property type="evidence" value="ECO:0007669"/>
    <property type="project" value="TreeGrafter"/>
</dbReference>
<dbReference type="Pfam" id="PF13812">
    <property type="entry name" value="PPR_3"/>
    <property type="match status" value="1"/>
</dbReference>
<dbReference type="OrthoDB" id="185373at2759"/>
<gene>
    <name evidence="4" type="ORF">COLO4_27643</name>
</gene>
<name>A0A1R3HQ23_9ROSI</name>
<dbReference type="NCBIfam" id="TIGR00756">
    <property type="entry name" value="PPR"/>
    <property type="match status" value="4"/>
</dbReference>
<dbReference type="Proteomes" id="UP000187203">
    <property type="component" value="Unassembled WGS sequence"/>
</dbReference>